<dbReference type="Proteomes" id="UP000278351">
    <property type="component" value="Unassembled WGS sequence"/>
</dbReference>
<dbReference type="InterPro" id="IPR012480">
    <property type="entry name" value="Hepar_II_III_C"/>
</dbReference>
<evidence type="ECO:0000256" key="2">
    <source>
        <dbReference type="SAM" id="SignalP"/>
    </source>
</evidence>
<feature type="chain" id="PRO_5017981542" evidence="2">
    <location>
        <begin position="22"/>
        <end position="625"/>
    </location>
</feature>
<comment type="subcellular location">
    <subcellularLocation>
        <location evidence="1">Cell envelope</location>
    </subcellularLocation>
</comment>
<feature type="domain" description="Heparinase II/III-like C-terminal" evidence="3">
    <location>
        <begin position="383"/>
        <end position="549"/>
    </location>
</feature>
<evidence type="ECO:0000256" key="1">
    <source>
        <dbReference type="ARBA" id="ARBA00004196"/>
    </source>
</evidence>
<protein>
    <submittedName>
        <fullName evidence="4">Heparinase</fullName>
    </submittedName>
</protein>
<name>A0A3N4Q9X9_9BACT</name>
<dbReference type="PANTHER" id="PTHR38045:SF1">
    <property type="entry name" value="HEPARINASE II_III-LIKE PROTEIN"/>
    <property type="match status" value="1"/>
</dbReference>
<dbReference type="AlphaFoldDB" id="A0A3N4Q9X9"/>
<comment type="caution">
    <text evidence="4">The sequence shown here is derived from an EMBL/GenBank/DDBJ whole genome shotgun (WGS) entry which is preliminary data.</text>
</comment>
<dbReference type="Gene3D" id="2.70.98.70">
    <property type="match status" value="1"/>
</dbReference>
<sequence>MNRKECFSTLLVLLFCLFASAQHDSVSASTQFPAHPRILWLKGEEKNILQTVRTDATWRKIHESIMAECDALTGAPELKRELEGRRLLGVSREGLRRIFFLSYAWRMTGDKKYLQRGEKEMLAICGFSDWNPSHFLDVAEMTMGVAIGYDWLFDGLPEASRTTIREAILQKGLQPSLLGRNNGWLRASHNWNQVCNAGMLYGSLAIYENEPALSREIINRGLRSIVLPMEDYRPDGAYPEGYGYWGYGTSFNVLFISAVEKAFGTDFGLTGLPGFLKTADYLEHVTGTTGNAFNYSDAGNGGGLQPAMFWFAAKRKEPSLLWVERGRLEREAPGRHIRNRLLPAIMLWGNGVRMKDISAPQQLFWTGNGKSPVALMRTSWTDDKGIYLGLKAGSASVNHAHMDAGSFILEADGVRWGIDLGMQDYNSLESKGVRIWDKGQYAQRWEVYRYNNYAHSTLTINDSLQRVTGNAPITKHSASPALMHAVCDLSEVYKGELLKAGRGVAIVDQSYVVVRDEVEAPQKATTLRWTLVTPADVNITGDNTAELSKNGRKLGLRVETPLKVQMKSSPAVSKNAYDAANPGVTLTGFEVTLPPGYRGSITVLLVPGGLQHKTYRLPGALAEWP</sequence>
<dbReference type="GO" id="GO:0030313">
    <property type="term" value="C:cell envelope"/>
    <property type="evidence" value="ECO:0007669"/>
    <property type="project" value="UniProtKB-SubCell"/>
</dbReference>
<dbReference type="InterPro" id="IPR008929">
    <property type="entry name" value="Chondroitin_lyas"/>
</dbReference>
<gene>
    <name evidence="4" type="ORF">EGT74_05965</name>
</gene>
<keyword evidence="5" id="KW-1185">Reference proteome</keyword>
<keyword evidence="2" id="KW-0732">Signal</keyword>
<proteinExistence type="predicted"/>
<dbReference type="EMBL" id="RPDH01000001">
    <property type="protein sequence ID" value="RPE14351.1"/>
    <property type="molecule type" value="Genomic_DNA"/>
</dbReference>
<dbReference type="Pfam" id="PF07940">
    <property type="entry name" value="Hepar_II_III_C"/>
    <property type="match status" value="1"/>
</dbReference>
<evidence type="ECO:0000259" key="3">
    <source>
        <dbReference type="Pfam" id="PF07940"/>
    </source>
</evidence>
<organism evidence="4 5">
    <name type="scientific">Chitinophaga lutea</name>
    <dbReference type="NCBI Taxonomy" id="2488634"/>
    <lineage>
        <taxon>Bacteria</taxon>
        <taxon>Pseudomonadati</taxon>
        <taxon>Bacteroidota</taxon>
        <taxon>Chitinophagia</taxon>
        <taxon>Chitinophagales</taxon>
        <taxon>Chitinophagaceae</taxon>
        <taxon>Chitinophaga</taxon>
    </lineage>
</organism>
<dbReference type="RefSeq" id="WP_123845594.1">
    <property type="nucleotide sequence ID" value="NZ_RPDH01000001.1"/>
</dbReference>
<dbReference type="OrthoDB" id="175534at2"/>
<accession>A0A3N4Q9X9</accession>
<evidence type="ECO:0000313" key="5">
    <source>
        <dbReference type="Proteomes" id="UP000278351"/>
    </source>
</evidence>
<dbReference type="PANTHER" id="PTHR38045">
    <property type="entry name" value="CHROMOSOME 1, WHOLE GENOME SHOTGUN SEQUENCE"/>
    <property type="match status" value="1"/>
</dbReference>
<dbReference type="SUPFAM" id="SSF48230">
    <property type="entry name" value="Chondroitin AC/alginate lyase"/>
    <property type="match status" value="1"/>
</dbReference>
<feature type="signal peptide" evidence="2">
    <location>
        <begin position="1"/>
        <end position="21"/>
    </location>
</feature>
<dbReference type="GO" id="GO:0016829">
    <property type="term" value="F:lyase activity"/>
    <property type="evidence" value="ECO:0007669"/>
    <property type="project" value="InterPro"/>
</dbReference>
<reference evidence="4 5" key="1">
    <citation type="submission" date="2018-11" db="EMBL/GenBank/DDBJ databases">
        <title>Chitinophaga lutea sp.nov., isolate from arsenic contaminated soil.</title>
        <authorList>
            <person name="Zong Y."/>
        </authorList>
    </citation>
    <scope>NUCLEOTIDE SEQUENCE [LARGE SCALE GENOMIC DNA]</scope>
    <source>
        <strain evidence="4 5">ZY74</strain>
    </source>
</reference>
<dbReference type="Gene3D" id="1.50.10.100">
    <property type="entry name" value="Chondroitin AC/alginate lyase"/>
    <property type="match status" value="1"/>
</dbReference>
<evidence type="ECO:0000313" key="4">
    <source>
        <dbReference type="EMBL" id="RPE14351.1"/>
    </source>
</evidence>